<keyword evidence="1" id="KW-1133">Transmembrane helix</keyword>
<dbReference type="AlphaFoldDB" id="A0A845Q7Q6"/>
<evidence type="ECO:0000313" key="4">
    <source>
        <dbReference type="Proteomes" id="UP000470384"/>
    </source>
</evidence>
<dbReference type="Pfam" id="PF04892">
    <property type="entry name" value="VanZ"/>
    <property type="match status" value="1"/>
</dbReference>
<feature type="domain" description="VanZ-like" evidence="2">
    <location>
        <begin position="49"/>
        <end position="119"/>
    </location>
</feature>
<reference evidence="3 4" key="1">
    <citation type="journal article" date="2016" name="Int. J. Syst. Evol. Microbiol.">
        <title>Pyruvatibacter mobilis gen. nov., sp. nov., a marine bacterium from the culture broth of Picochlorum sp. 122.</title>
        <authorList>
            <person name="Wang G."/>
            <person name="Tang M."/>
            <person name="Wu H."/>
            <person name="Dai S."/>
            <person name="Li T."/>
            <person name="Chen C."/>
            <person name="He H."/>
            <person name="Fan J."/>
            <person name="Xiang W."/>
            <person name="Li X."/>
        </authorList>
    </citation>
    <scope>NUCLEOTIDE SEQUENCE [LARGE SCALE GENOMIC DNA]</scope>
    <source>
        <strain evidence="3 4">GYP-11</strain>
    </source>
</reference>
<feature type="transmembrane region" description="Helical" evidence="1">
    <location>
        <begin position="21"/>
        <end position="43"/>
    </location>
</feature>
<feature type="transmembrane region" description="Helical" evidence="1">
    <location>
        <begin position="49"/>
        <end position="67"/>
    </location>
</feature>
<dbReference type="Proteomes" id="UP000470384">
    <property type="component" value="Unassembled WGS sequence"/>
</dbReference>
<accession>A0A845Q7Q6</accession>
<keyword evidence="1" id="KW-0472">Membrane</keyword>
<feature type="transmembrane region" description="Helical" evidence="1">
    <location>
        <begin position="74"/>
        <end position="93"/>
    </location>
</feature>
<keyword evidence="1" id="KW-0812">Transmembrane</keyword>
<comment type="caution">
    <text evidence="3">The sequence shown here is derived from an EMBL/GenBank/DDBJ whole genome shotgun (WGS) entry which is preliminary data.</text>
</comment>
<dbReference type="NCBIfam" id="NF037970">
    <property type="entry name" value="vanZ_1"/>
    <property type="match status" value="1"/>
</dbReference>
<proteinExistence type="predicted"/>
<sequence>MPDTPIELPFQGIFVRVLSPTAIVLLAFAAAGGAIALALLPYGGPPDELQYAAHGLAFLVIGLLFAMSLPHRPWGGLAAAFLLSVGIEVAQVLVPGRSASLSDLAANLAGIAAAAVLYLTGRALKRWHDNRRFAA</sequence>
<evidence type="ECO:0000259" key="2">
    <source>
        <dbReference type="Pfam" id="PF04892"/>
    </source>
</evidence>
<dbReference type="EMBL" id="WXYQ01000001">
    <property type="protein sequence ID" value="NBG94642.1"/>
    <property type="molecule type" value="Genomic_DNA"/>
</dbReference>
<dbReference type="InterPro" id="IPR006976">
    <property type="entry name" value="VanZ-like"/>
</dbReference>
<evidence type="ECO:0000313" key="3">
    <source>
        <dbReference type="EMBL" id="NBG94642.1"/>
    </source>
</evidence>
<feature type="transmembrane region" description="Helical" evidence="1">
    <location>
        <begin position="105"/>
        <end position="124"/>
    </location>
</feature>
<gene>
    <name evidence="3" type="ORF">GTQ45_02735</name>
</gene>
<dbReference type="RefSeq" id="WP_160586705.1">
    <property type="nucleotide sequence ID" value="NZ_BMHN01000001.1"/>
</dbReference>
<name>A0A845Q7Q6_9HYPH</name>
<dbReference type="GeneID" id="300653630"/>
<organism evidence="3 4">
    <name type="scientific">Pyruvatibacter mobilis</name>
    <dbReference type="NCBI Taxonomy" id="1712261"/>
    <lineage>
        <taxon>Bacteria</taxon>
        <taxon>Pseudomonadati</taxon>
        <taxon>Pseudomonadota</taxon>
        <taxon>Alphaproteobacteria</taxon>
        <taxon>Hyphomicrobiales</taxon>
        <taxon>Parvibaculaceae</taxon>
        <taxon>Pyruvatibacter</taxon>
    </lineage>
</organism>
<dbReference type="OrthoDB" id="8452633at2"/>
<keyword evidence="4" id="KW-1185">Reference proteome</keyword>
<protein>
    <recommendedName>
        <fullName evidence="2">VanZ-like domain-containing protein</fullName>
    </recommendedName>
</protein>
<evidence type="ECO:0000256" key="1">
    <source>
        <dbReference type="SAM" id="Phobius"/>
    </source>
</evidence>